<proteinExistence type="predicted"/>
<organism evidence="1">
    <name type="scientific">Providencia stuartii</name>
    <dbReference type="NCBI Taxonomy" id="588"/>
    <lineage>
        <taxon>Bacteria</taxon>
        <taxon>Pseudomonadati</taxon>
        <taxon>Pseudomonadota</taxon>
        <taxon>Gammaproteobacteria</taxon>
        <taxon>Enterobacterales</taxon>
        <taxon>Morganellaceae</taxon>
        <taxon>Providencia</taxon>
    </lineage>
</organism>
<evidence type="ECO:0008006" key="2">
    <source>
        <dbReference type="Google" id="ProtNLM"/>
    </source>
</evidence>
<dbReference type="Gene3D" id="3.90.550.10">
    <property type="entry name" value="Spore Coat Polysaccharide Biosynthesis Protein SpsA, Chain A"/>
    <property type="match status" value="1"/>
</dbReference>
<dbReference type="SUPFAM" id="SSF53448">
    <property type="entry name" value="Nucleotide-diphospho-sugar transferases"/>
    <property type="match status" value="1"/>
</dbReference>
<gene>
    <name evidence="1" type="ORF">RG298_003768</name>
</gene>
<accession>A0AAI9DFI4</accession>
<dbReference type="EMBL" id="ABMABF030000015">
    <property type="protein sequence ID" value="EMJ5135990.1"/>
    <property type="molecule type" value="Genomic_DNA"/>
</dbReference>
<evidence type="ECO:0000313" key="1">
    <source>
        <dbReference type="EMBL" id="EMJ5135990.1"/>
    </source>
</evidence>
<protein>
    <recommendedName>
        <fullName evidence="2">Nucleotide-diphospho-sugar transferase domain-containing protein</fullName>
    </recommendedName>
</protein>
<name>A0AAI9DFI4_PROST</name>
<sequence>MNNWAIISSKMRVYQALVLIDSIIKNGDKSNIYVLSMDDESYEIISYFTQSYANVFILKEENIINDNIRDLKNTRHYFSYCWTLKSIFCMFILDLINEHDCVTYTDSDLFFMGNASSYLSSKDYSVFFTFEEQFLPKNKHDKKKEYNNIKSIVGNFNSGFISFKKDAKGKKVLSWWKNKCIESCDVNDVTFGDQKYLNEVPSLFDNVFYEPSTVINIGPWNVLKREWKRRNNDVFFGENKALVYHFSGFKIKNPDTICFLGGIKVHESDYFSNNESSRLVYNIYNELIVDKVNQVSSAFPFFYGYTDSDNNDWSGYLEKNNILGISMK</sequence>
<reference evidence="1" key="1">
    <citation type="submission" date="2024-02" db="EMBL/GenBank/DDBJ databases">
        <authorList>
            <consortium name="Clinical and Environmental Microbiology Branch: Whole genome sequencing antimicrobial resistance pathogens in the healthcare setting"/>
        </authorList>
    </citation>
    <scope>NUCLEOTIDE SEQUENCE</scope>
    <source>
        <strain evidence="1">2021GO-0154</strain>
    </source>
</reference>
<dbReference type="InterPro" id="IPR029044">
    <property type="entry name" value="Nucleotide-diphossugar_trans"/>
</dbReference>
<comment type="caution">
    <text evidence="1">The sequence shown here is derived from an EMBL/GenBank/DDBJ whole genome shotgun (WGS) entry which is preliminary data.</text>
</comment>
<dbReference type="AlphaFoldDB" id="A0AAI9DFI4"/>